<keyword evidence="1" id="KW-1133">Transmembrane helix</keyword>
<name>A0A1G2LTJ9_9BACT</name>
<comment type="caution">
    <text evidence="2">The sequence shown here is derived from an EMBL/GenBank/DDBJ whole genome shotgun (WGS) entry which is preliminary data.</text>
</comment>
<sequence length="111" mass="12635">MAEYIKNETWGRHRAVLFAGLLGAIILLGAVYIYSISAIMIETVNRDYNIRNLQIVQKEYQELEKSYLFLLAKFNLDYVYSLGFVPSGNTLSFLTSEIKVAQNNGYGEAVR</sequence>
<proteinExistence type="predicted"/>
<evidence type="ECO:0000313" key="2">
    <source>
        <dbReference type="EMBL" id="OHA14975.1"/>
    </source>
</evidence>
<feature type="transmembrane region" description="Helical" evidence="1">
    <location>
        <begin position="15"/>
        <end position="41"/>
    </location>
</feature>
<organism evidence="2 3">
    <name type="scientific">Candidatus Tagabacteria bacterium RIFCSPLOWO2_01_FULL_42_9</name>
    <dbReference type="NCBI Taxonomy" id="1802296"/>
    <lineage>
        <taxon>Bacteria</taxon>
        <taxon>Candidatus Tagaibacteriota</taxon>
    </lineage>
</organism>
<keyword evidence="1" id="KW-0812">Transmembrane</keyword>
<dbReference type="Proteomes" id="UP000178116">
    <property type="component" value="Unassembled WGS sequence"/>
</dbReference>
<keyword evidence="1" id="KW-0472">Membrane</keyword>
<gene>
    <name evidence="2" type="ORF">A3A10_01615</name>
</gene>
<evidence type="ECO:0000256" key="1">
    <source>
        <dbReference type="SAM" id="Phobius"/>
    </source>
</evidence>
<dbReference type="AlphaFoldDB" id="A0A1G2LTJ9"/>
<evidence type="ECO:0000313" key="3">
    <source>
        <dbReference type="Proteomes" id="UP000178116"/>
    </source>
</evidence>
<reference evidence="2 3" key="1">
    <citation type="journal article" date="2016" name="Nat. Commun.">
        <title>Thousands of microbial genomes shed light on interconnected biogeochemical processes in an aquifer system.</title>
        <authorList>
            <person name="Anantharaman K."/>
            <person name="Brown C.T."/>
            <person name="Hug L.A."/>
            <person name="Sharon I."/>
            <person name="Castelle C.J."/>
            <person name="Probst A.J."/>
            <person name="Thomas B.C."/>
            <person name="Singh A."/>
            <person name="Wilkins M.J."/>
            <person name="Karaoz U."/>
            <person name="Brodie E.L."/>
            <person name="Williams K.H."/>
            <person name="Hubbard S.S."/>
            <person name="Banfield J.F."/>
        </authorList>
    </citation>
    <scope>NUCLEOTIDE SEQUENCE [LARGE SCALE GENOMIC DNA]</scope>
</reference>
<accession>A0A1G2LTJ9</accession>
<dbReference type="EMBL" id="MHRA01000032">
    <property type="protein sequence ID" value="OHA14975.1"/>
    <property type="molecule type" value="Genomic_DNA"/>
</dbReference>
<protein>
    <submittedName>
        <fullName evidence="2">Uncharacterized protein</fullName>
    </submittedName>
</protein>